<dbReference type="AlphaFoldDB" id="A0A425ASC7"/>
<name>A0A425ASC7_NEIME</name>
<gene>
    <name evidence="1" type="ORF">COI09_00660</name>
</gene>
<accession>A0A425ASC7</accession>
<proteinExistence type="predicted"/>
<evidence type="ECO:0000313" key="2">
    <source>
        <dbReference type="Proteomes" id="UP000283829"/>
    </source>
</evidence>
<protein>
    <submittedName>
        <fullName evidence="1">Uncharacterized protein</fullName>
    </submittedName>
</protein>
<sequence length="66" mass="7138">MHGVLLWVGWFTMRFVVLASLQAAFSGRSCNGSVIGFDVSLRLTALSLTLSHRERGRVAVASLFAA</sequence>
<dbReference type="EMBL" id="NWXB01000001">
    <property type="protein sequence ID" value="RQJ68774.1"/>
    <property type="molecule type" value="Genomic_DNA"/>
</dbReference>
<dbReference type="Proteomes" id="UP000283829">
    <property type="component" value="Unassembled WGS sequence"/>
</dbReference>
<evidence type="ECO:0000313" key="1">
    <source>
        <dbReference type="EMBL" id="RQJ68774.1"/>
    </source>
</evidence>
<comment type="caution">
    <text evidence="1">The sequence shown here is derived from an EMBL/GenBank/DDBJ whole genome shotgun (WGS) entry which is preliminary data.</text>
</comment>
<reference evidence="1 2" key="1">
    <citation type="submission" date="2017-09" db="EMBL/GenBank/DDBJ databases">
        <title>Phenotypic and genotypic characterization of Colombian isolates of Neisseria meningitidis recovered from invasive disease.</title>
        <authorList>
            <person name="Duarte C."/>
            <person name="Gabastou J.M."/>
            <person name="Moreno J."/>
        </authorList>
    </citation>
    <scope>NUCLEOTIDE SEQUENCE [LARGE SCALE GENOMIC DNA]</scope>
    <source>
        <strain evidence="1 2">INS-Nm1124</strain>
    </source>
</reference>
<organism evidence="1 2">
    <name type="scientific">Neisseria meningitidis</name>
    <dbReference type="NCBI Taxonomy" id="487"/>
    <lineage>
        <taxon>Bacteria</taxon>
        <taxon>Pseudomonadati</taxon>
        <taxon>Pseudomonadota</taxon>
        <taxon>Betaproteobacteria</taxon>
        <taxon>Neisseriales</taxon>
        <taxon>Neisseriaceae</taxon>
        <taxon>Neisseria</taxon>
    </lineage>
</organism>